<feature type="transmembrane region" description="Helical" evidence="9">
    <location>
        <begin position="852"/>
        <end position="871"/>
    </location>
</feature>
<evidence type="ECO:0000256" key="2">
    <source>
        <dbReference type="ARBA" id="ARBA00022448"/>
    </source>
</evidence>
<dbReference type="InterPro" id="IPR050173">
    <property type="entry name" value="ABC_transporter_C-like"/>
</dbReference>
<dbReference type="Pfam" id="PF00664">
    <property type="entry name" value="ABC_membrane"/>
    <property type="match status" value="1"/>
</dbReference>
<evidence type="ECO:0000256" key="7">
    <source>
        <dbReference type="ARBA" id="ARBA00023136"/>
    </source>
</evidence>
<feature type="transmembrane region" description="Helical" evidence="9">
    <location>
        <begin position="1086"/>
        <end position="1105"/>
    </location>
</feature>
<dbReference type="EMBL" id="LJBN01000124">
    <property type="protein sequence ID" value="OOQ87507.1"/>
    <property type="molecule type" value="Genomic_DNA"/>
</dbReference>
<evidence type="ECO:0000256" key="1">
    <source>
        <dbReference type="ARBA" id="ARBA00004141"/>
    </source>
</evidence>
<dbReference type="InterPro" id="IPR003439">
    <property type="entry name" value="ABC_transporter-like_ATP-bd"/>
</dbReference>
<dbReference type="Gene3D" id="3.40.50.300">
    <property type="entry name" value="P-loop containing nucleotide triphosphate hydrolases"/>
    <property type="match status" value="2"/>
</dbReference>
<feature type="compositionally biased region" description="Basic and acidic residues" evidence="8">
    <location>
        <begin position="808"/>
        <end position="819"/>
    </location>
</feature>
<feature type="transmembrane region" description="Helical" evidence="9">
    <location>
        <begin position="969"/>
        <end position="990"/>
    </location>
</feature>
<organism evidence="12 13">
    <name type="scientific">Penicillium brasilianum</name>
    <dbReference type="NCBI Taxonomy" id="104259"/>
    <lineage>
        <taxon>Eukaryota</taxon>
        <taxon>Fungi</taxon>
        <taxon>Dikarya</taxon>
        <taxon>Ascomycota</taxon>
        <taxon>Pezizomycotina</taxon>
        <taxon>Eurotiomycetes</taxon>
        <taxon>Eurotiomycetidae</taxon>
        <taxon>Eurotiales</taxon>
        <taxon>Aspergillaceae</taxon>
        <taxon>Penicillium</taxon>
    </lineage>
</organism>
<feature type="domain" description="ABC transmembrane type-1" evidence="11">
    <location>
        <begin position="850"/>
        <end position="1110"/>
    </location>
</feature>
<evidence type="ECO:0000256" key="3">
    <source>
        <dbReference type="ARBA" id="ARBA00022692"/>
    </source>
</evidence>
<dbReference type="PROSITE" id="PS50893">
    <property type="entry name" value="ABC_TRANSPORTER_2"/>
    <property type="match status" value="1"/>
</dbReference>
<proteinExistence type="predicted"/>
<sequence length="1295" mass="142870">MPFDGKGNMLHLNLEQFEFNLEFESLFFSILPSVFFIPSSLWRTLARIRKPVVVIAPVFHLIKTVCPWPSSIPTIPRIEHCYKGAIVIYAYLELALLILAVIGSFHMSHMVIASSVLQLVSALSMITVSVVEHSRSPQPSMLLNSYLFFTLLLDIARARTLFLLSDHGPEIIYSIVFGASVGLKTGILVLEAYQKARWVTWDATKHSPKETSGILSLGVFFWLNKLFLAGYRQTFTIESLYPLYSSFDAQALHAEFAKRMNYTRPEEDQFGLLKVLVRTLWVQLLLPIPPRAALIAFNICQALFIETLVTYLLSLSPQDPNVGYGLIGAAILIYSGIGISYAFSRYCHHRLRTMVHSILATETFRAATRIRLGLGDDSAALTLMSTDMERIRMGLRFVHETWASIIQAGLAAWLLHRQDGVVFVAPVGVVVVCFVGLGVLINYTVDSQRSWMSGVQKRVGLTATVIASIKSLKISGLAGPVAEYVQQLRVNELAAGARYRRIMIIAAIFAFIPQLISPPLTFAFAQHTLYTSTMFTSLSYLTLLTQPLSQLFQSIPELVSGLACLGQIQAFMKLKPRQDYRQPLVEAQLQNMDYFAIRDANFGWKADKFVLNKVNTQIPASSLTMVVGPVGSGKSTFCKALLREIPFSQGSVLTKVSIRHVGFCDQSAFLWNGTIRENIIGFTPFDRERYDQVITATSLRFDLDTLSQGDQTNIGSDGIALSGGQNQRLSLARALYLPSDLLILDDVFSGLDADTEDVRHLPTADYIIALKNGSVVEQGTFVDLSTRAGYVQRLGVGLKQEGNDTTANDEHDPCPEREGQTGAGKQLEPAIIVDNTQLSNPIAQRRPKPASLFFAALWGLLTNDPTIWLIYCSDATESVHPAHSNSYYAGIYALLQICAILALLLGITLFIVSVKKAGASLHQQALHTLIRASLSFTNTDTELPEATLNTLFCVFQLIGQVGVMLTSSVYLAISYPILGAVLYLVQKFYLRTSRQLRLLDLEAKSPLYTHFLDTLKGIATLRAFGFIPDDICKNASLVDASQRPAYLLLMVQEWLNLVLNLVVMVIAAILTTLVVCLHSHSAFAGASLYSLMTFGESLSGIVIYYTKLETSIGAMARLKTFNETVKPEDRDSPGEEDIVPDAKWPDRGLVTLRGVSAQYKTTTVSESDSDFDSIVSGVGTLPLALKNLTLTIYSGEKVAICGRTGSGKSSFLALLLKLLDPLPSSDNNHNQEPLILIDDIPLHPIHRATLHQSLIAVPQDPVFLPDGSSFRANLNPTNTATLAECQRVLKAVWLW</sequence>
<reference evidence="13" key="1">
    <citation type="submission" date="2015-09" db="EMBL/GenBank/DDBJ databases">
        <authorList>
            <person name="Fill T.P."/>
            <person name="Baretta J.F."/>
            <person name="de Almeida L.G."/>
            <person name="Rocha M."/>
            <person name="de Souza D.H."/>
            <person name="Malavazi I."/>
            <person name="Cerdeira L.T."/>
            <person name="Hong H."/>
            <person name="Samborskyy M."/>
            <person name="de Vasconcelos A.T."/>
            <person name="Leadlay P."/>
            <person name="Rodrigues-Filho E."/>
        </authorList>
    </citation>
    <scope>NUCLEOTIDE SEQUENCE [LARGE SCALE GENOMIC DNA]</scope>
    <source>
        <strain evidence="13">LaBioMMi 136</strain>
    </source>
</reference>
<feature type="domain" description="ABC transporter" evidence="10">
    <location>
        <begin position="589"/>
        <end position="821"/>
    </location>
</feature>
<feature type="transmembrane region" description="Helical" evidence="9">
    <location>
        <begin position="421"/>
        <end position="443"/>
    </location>
</feature>
<feature type="region of interest" description="Disordered" evidence="8">
    <location>
        <begin position="801"/>
        <end position="823"/>
    </location>
</feature>
<evidence type="ECO:0000256" key="4">
    <source>
        <dbReference type="ARBA" id="ARBA00022741"/>
    </source>
</evidence>
<evidence type="ECO:0000313" key="13">
    <source>
        <dbReference type="Proteomes" id="UP000190744"/>
    </source>
</evidence>
<feature type="transmembrane region" description="Helical" evidence="9">
    <location>
        <begin position="1057"/>
        <end position="1080"/>
    </location>
</feature>
<feature type="transmembrane region" description="Helical" evidence="9">
    <location>
        <begin position="397"/>
        <end position="415"/>
    </location>
</feature>
<dbReference type="InterPro" id="IPR044726">
    <property type="entry name" value="ABCC_6TM_D2"/>
</dbReference>
<dbReference type="InterPro" id="IPR003593">
    <property type="entry name" value="AAA+_ATPase"/>
</dbReference>
<evidence type="ECO:0000259" key="10">
    <source>
        <dbReference type="PROSITE" id="PS50893"/>
    </source>
</evidence>
<feature type="transmembrane region" description="Helical" evidence="9">
    <location>
        <begin position="891"/>
        <end position="912"/>
    </location>
</feature>
<comment type="caution">
    <text evidence="12">The sequence shown here is derived from an EMBL/GenBank/DDBJ whole genome shotgun (WGS) entry which is preliminary data.</text>
</comment>
<dbReference type="PANTHER" id="PTHR24223">
    <property type="entry name" value="ATP-BINDING CASSETTE SUB-FAMILY C"/>
    <property type="match status" value="1"/>
</dbReference>
<keyword evidence="6 9" id="KW-1133">Transmembrane helix</keyword>
<dbReference type="Pfam" id="PF00005">
    <property type="entry name" value="ABC_tran"/>
    <property type="match status" value="2"/>
</dbReference>
<dbReference type="Proteomes" id="UP000190744">
    <property type="component" value="Unassembled WGS sequence"/>
</dbReference>
<dbReference type="FunFam" id="1.20.1560.10:FF:000055">
    <property type="entry name" value="ABC multidrug transporter (Eurofung)"/>
    <property type="match status" value="1"/>
</dbReference>
<keyword evidence="7 9" id="KW-0472">Membrane</keyword>
<evidence type="ECO:0000256" key="5">
    <source>
        <dbReference type="ARBA" id="ARBA00022840"/>
    </source>
</evidence>
<evidence type="ECO:0000256" key="6">
    <source>
        <dbReference type="ARBA" id="ARBA00022989"/>
    </source>
</evidence>
<name>A0A1S9RPR4_PENBI</name>
<feature type="domain" description="ABC transmembrane type-1" evidence="11">
    <location>
        <begin position="296"/>
        <end position="560"/>
    </location>
</feature>
<dbReference type="SMART" id="SM00382">
    <property type="entry name" value="AAA"/>
    <property type="match status" value="2"/>
</dbReference>
<keyword evidence="5" id="KW-0067">ATP-binding</keyword>
<dbReference type="GO" id="GO:0140359">
    <property type="term" value="F:ABC-type transporter activity"/>
    <property type="evidence" value="ECO:0007669"/>
    <property type="project" value="InterPro"/>
</dbReference>
<keyword evidence="3 9" id="KW-0812">Transmembrane</keyword>
<keyword evidence="2" id="KW-0813">Transport</keyword>
<dbReference type="InterPro" id="IPR036640">
    <property type="entry name" value="ABC1_TM_sf"/>
</dbReference>
<feature type="transmembrane region" description="Helical" evidence="9">
    <location>
        <begin position="111"/>
        <end position="131"/>
    </location>
</feature>
<gene>
    <name evidence="12" type="ORF">PEBR_20330</name>
</gene>
<feature type="transmembrane region" description="Helical" evidence="9">
    <location>
        <begin position="25"/>
        <end position="42"/>
    </location>
</feature>
<evidence type="ECO:0000256" key="8">
    <source>
        <dbReference type="SAM" id="MobiDB-lite"/>
    </source>
</evidence>
<protein>
    <submittedName>
        <fullName evidence="12">Putative ABC transporter</fullName>
    </submittedName>
</protein>
<feature type="transmembrane region" description="Helical" evidence="9">
    <location>
        <begin position="143"/>
        <end position="165"/>
    </location>
</feature>
<evidence type="ECO:0000256" key="9">
    <source>
        <dbReference type="SAM" id="Phobius"/>
    </source>
</evidence>
<dbReference type="CDD" id="cd18580">
    <property type="entry name" value="ABC_6TM_ABCC_D2"/>
    <property type="match status" value="1"/>
</dbReference>
<dbReference type="Gene3D" id="1.20.1560.10">
    <property type="entry name" value="ABC transporter type 1, transmembrane domain"/>
    <property type="match status" value="2"/>
</dbReference>
<dbReference type="InterPro" id="IPR011527">
    <property type="entry name" value="ABC1_TM_dom"/>
</dbReference>
<dbReference type="SUPFAM" id="SSF90123">
    <property type="entry name" value="ABC transporter transmembrane region"/>
    <property type="match status" value="2"/>
</dbReference>
<dbReference type="InterPro" id="IPR027417">
    <property type="entry name" value="P-loop_NTPase"/>
</dbReference>
<dbReference type="GO" id="GO:0005524">
    <property type="term" value="F:ATP binding"/>
    <property type="evidence" value="ECO:0007669"/>
    <property type="project" value="UniProtKB-KW"/>
</dbReference>
<accession>A0A1S9RPR4</accession>
<evidence type="ECO:0000259" key="11">
    <source>
        <dbReference type="PROSITE" id="PS50929"/>
    </source>
</evidence>
<feature type="transmembrane region" description="Helical" evidence="9">
    <location>
        <begin position="502"/>
        <end position="525"/>
    </location>
</feature>
<feature type="transmembrane region" description="Helical" evidence="9">
    <location>
        <begin position="86"/>
        <end position="105"/>
    </location>
</feature>
<dbReference type="GO" id="GO:0016020">
    <property type="term" value="C:membrane"/>
    <property type="evidence" value="ECO:0007669"/>
    <property type="project" value="UniProtKB-SubCell"/>
</dbReference>
<dbReference type="SUPFAM" id="SSF52540">
    <property type="entry name" value="P-loop containing nucleoside triphosphate hydrolases"/>
    <property type="match status" value="2"/>
</dbReference>
<feature type="transmembrane region" description="Helical" evidence="9">
    <location>
        <begin position="322"/>
        <end position="344"/>
    </location>
</feature>
<feature type="transmembrane region" description="Helical" evidence="9">
    <location>
        <begin position="171"/>
        <end position="193"/>
    </location>
</feature>
<dbReference type="FunFam" id="1.20.1560.10:FF:000066">
    <property type="entry name" value="ABC multidrug transporter (Eurofung)"/>
    <property type="match status" value="1"/>
</dbReference>
<evidence type="ECO:0000313" key="12">
    <source>
        <dbReference type="EMBL" id="OOQ87507.1"/>
    </source>
</evidence>
<dbReference type="PROSITE" id="PS50929">
    <property type="entry name" value="ABC_TM1F"/>
    <property type="match status" value="2"/>
</dbReference>
<keyword evidence="4" id="KW-0547">Nucleotide-binding</keyword>
<comment type="subcellular location">
    <subcellularLocation>
        <location evidence="1">Membrane</location>
        <topology evidence="1">Multi-pass membrane protein</topology>
    </subcellularLocation>
</comment>
<feature type="transmembrane region" description="Helical" evidence="9">
    <location>
        <begin position="214"/>
        <end position="231"/>
    </location>
</feature>
<dbReference type="PANTHER" id="PTHR24223:SF345">
    <property type="entry name" value="ABC MULTIDRUG TRANSPORTER (EUROFUNG)"/>
    <property type="match status" value="1"/>
</dbReference>
<dbReference type="GO" id="GO:0016887">
    <property type="term" value="F:ATP hydrolysis activity"/>
    <property type="evidence" value="ECO:0007669"/>
    <property type="project" value="InterPro"/>
</dbReference>